<keyword evidence="1" id="KW-0472">Membrane</keyword>
<sequence length="60" mass="6889">MNILLNVIFFLQVSLLGFLILTRSPARLPGFEKTRNKSLDQLILIILISFLLILLGFKCR</sequence>
<feature type="transmembrane region" description="Helical" evidence="1">
    <location>
        <begin position="42"/>
        <end position="59"/>
    </location>
</feature>
<evidence type="ECO:0000256" key="1">
    <source>
        <dbReference type="SAM" id="Phobius"/>
    </source>
</evidence>
<evidence type="ECO:0000313" key="2">
    <source>
        <dbReference type="EMBL" id="AOW70958.1"/>
    </source>
</evidence>
<keyword evidence="1" id="KW-0812">Transmembrane</keyword>
<proteinExistence type="predicted"/>
<dbReference type="AlphaFoldDB" id="A0A1D8RE07"/>
<protein>
    <submittedName>
        <fullName evidence="2">Preprotein translocase subunit SecG</fullName>
    </submittedName>
</protein>
<name>A0A1D8RE07_9STRA</name>
<keyword evidence="2" id="KW-0934">Plastid</keyword>
<dbReference type="EMBL" id="KX839261">
    <property type="protein sequence ID" value="AOW70958.1"/>
    <property type="molecule type" value="Genomic_DNA"/>
</dbReference>
<keyword evidence="1" id="KW-1133">Transmembrane helix</keyword>
<reference evidence="2" key="1">
    <citation type="submission" date="2016-09" db="EMBL/GenBank/DDBJ databases">
        <title>The plastid genome of some eustigmatophyte algae harbours a bacteria-derived six-gene cluster for biosynthesis of a novel secondary metabolite.</title>
        <authorList>
            <person name="Yurchenko T."/>
            <person name="Sevcikova T."/>
            <person name="Strnad H."/>
            <person name="Butenko A."/>
            <person name="Elias M."/>
        </authorList>
    </citation>
    <scope>NUCLEOTIDE SEQUENCE</scope>
</reference>
<keyword evidence="2" id="KW-0150">Chloroplast</keyword>
<accession>A0A1D8RE07</accession>
<geneLocation type="chloroplast" evidence="2"/>
<organism evidence="2">
    <name type="scientific">Vischeria sp. CAUP Q 202</name>
    <dbReference type="NCBI Taxonomy" id="1805947"/>
    <lineage>
        <taxon>Eukaryota</taxon>
        <taxon>Sar</taxon>
        <taxon>Stramenopiles</taxon>
        <taxon>Ochrophyta</taxon>
        <taxon>Eustigmatophyceae</taxon>
        <taxon>Eustigmatales</taxon>
        <taxon>Chlorobotryaceae</taxon>
        <taxon>Vischeria</taxon>
    </lineage>
</organism>
<gene>
    <name evidence="2" type="primary">secG</name>
</gene>